<dbReference type="InterPro" id="IPR021520">
    <property type="entry name" value="Stealth_CR2"/>
</dbReference>
<comment type="similarity">
    <text evidence="1">Belongs to the stealth family.</text>
</comment>
<sequence length="575" mass="64273">MRSTVAALVPQRVQQKVYRAVPAPVWELVRDVGTGATPWQRRAREARLRRLQQEAVDAVDVPVTAVTYQGERFLARPLDRFRAADVLAGNAGLVADALEAAGIRYLVIDAPVQRNRVLAVAADDRAGVRAALAAAGDRLPLYARQLHPADDRPSALVTAPRAFAEGGSAYTVFQVYAAQGRSEAVSGPDLGCHLEFWDTRAEDSPADNETGEPLSAGSWVAPRRNRWADAVPAELLTPVRRSVDGVTRPCLPTLSERHAFDVHFPIDAVYTWVDGNDPAWQRRKAAAQGAGERELNEFASNDSRFLSRDELRYSLRSLDMYAGWIRHVYLVTDQQVPEWLDTSNTRITVVDHRDLFGGRGQLPTFNSHAIESQLHHIPGLSDHYLYLNDDVFFGRPVGPEQFFAGNGLAHFFTSPAKIGLGDTGAFDRPVMSGAKNNRDLLFKTFDRAITSKFKHVPIAQRRDVLLELEERCADVFAETARHQFRDPADIAIASSLHHYYAFLTGRAVEGRLRYFYTDIAAPETAGRLRRLLRTRDRDVMCLNDHDSSGLDPELQHRMLHAFLTEYFPLPSSFEK</sequence>
<dbReference type="Pfam" id="PF17101">
    <property type="entry name" value="Stealth_CR1"/>
    <property type="match status" value="1"/>
</dbReference>
<evidence type="ECO:0000259" key="5">
    <source>
        <dbReference type="Pfam" id="PF17101"/>
    </source>
</evidence>
<feature type="domain" description="Stealth protein CR4 conserved region 4" evidence="7">
    <location>
        <begin position="530"/>
        <end position="575"/>
    </location>
</feature>
<evidence type="ECO:0000259" key="4">
    <source>
        <dbReference type="Pfam" id="PF11380"/>
    </source>
</evidence>
<feature type="domain" description="Stealth protein CR2 conserved region 2" evidence="4">
    <location>
        <begin position="304"/>
        <end position="408"/>
    </location>
</feature>
<name>A0ABU2K499_9ACTN</name>
<evidence type="ECO:0000313" key="9">
    <source>
        <dbReference type="Proteomes" id="UP001183222"/>
    </source>
</evidence>
<feature type="domain" description="Stealth protein CR3 conserved region 3" evidence="6">
    <location>
        <begin position="454"/>
        <end position="501"/>
    </location>
</feature>
<dbReference type="PANTHER" id="PTHR24045:SF0">
    <property type="entry name" value="N-ACETYLGLUCOSAMINE-1-PHOSPHOTRANSFERASE SUBUNITS ALPHA_BETA"/>
    <property type="match status" value="1"/>
</dbReference>
<dbReference type="InterPro" id="IPR031358">
    <property type="entry name" value="Stealth_CR1"/>
</dbReference>
<comment type="caution">
    <text evidence="8">The sequence shown here is derived from an EMBL/GenBank/DDBJ whole genome shotgun (WGS) entry which is preliminary data.</text>
</comment>
<organism evidence="8 9">
    <name type="scientific">Blastococcus goldschmidtiae</name>
    <dbReference type="NCBI Taxonomy" id="3075546"/>
    <lineage>
        <taxon>Bacteria</taxon>
        <taxon>Bacillati</taxon>
        <taxon>Actinomycetota</taxon>
        <taxon>Actinomycetes</taxon>
        <taxon>Geodermatophilales</taxon>
        <taxon>Geodermatophilaceae</taxon>
        <taxon>Blastococcus</taxon>
    </lineage>
</organism>
<evidence type="ECO:0000259" key="6">
    <source>
        <dbReference type="Pfam" id="PF17102"/>
    </source>
</evidence>
<protein>
    <submittedName>
        <fullName evidence="8">Stealth family protein</fullName>
    </submittedName>
</protein>
<evidence type="ECO:0000256" key="1">
    <source>
        <dbReference type="ARBA" id="ARBA00007583"/>
    </source>
</evidence>
<evidence type="ECO:0000256" key="3">
    <source>
        <dbReference type="ARBA" id="ARBA00023169"/>
    </source>
</evidence>
<evidence type="ECO:0000256" key="2">
    <source>
        <dbReference type="ARBA" id="ARBA00022679"/>
    </source>
</evidence>
<accession>A0ABU2K499</accession>
<reference evidence="9" key="1">
    <citation type="submission" date="2023-07" db="EMBL/GenBank/DDBJ databases">
        <title>30 novel species of actinomycetes from the DSMZ collection.</title>
        <authorList>
            <person name="Nouioui I."/>
        </authorList>
    </citation>
    <scope>NUCLEOTIDE SEQUENCE [LARGE SCALE GENOMIC DNA]</scope>
    <source>
        <strain evidence="9">DSM 46792</strain>
    </source>
</reference>
<dbReference type="RefSeq" id="WP_311343830.1">
    <property type="nucleotide sequence ID" value="NZ_JAVREI010000001.1"/>
</dbReference>
<dbReference type="Pfam" id="PF17103">
    <property type="entry name" value="Stealth_CR4"/>
    <property type="match status" value="1"/>
</dbReference>
<dbReference type="InterPro" id="IPR047141">
    <property type="entry name" value="Stealth"/>
</dbReference>
<feature type="domain" description="Stealth protein CR1 conserved region 1" evidence="5">
    <location>
        <begin position="264"/>
        <end position="288"/>
    </location>
</feature>
<evidence type="ECO:0000259" key="7">
    <source>
        <dbReference type="Pfam" id="PF17103"/>
    </source>
</evidence>
<dbReference type="PANTHER" id="PTHR24045">
    <property type="match status" value="1"/>
</dbReference>
<dbReference type="EMBL" id="JAVREI010000001">
    <property type="protein sequence ID" value="MDT0275017.1"/>
    <property type="molecule type" value="Genomic_DNA"/>
</dbReference>
<keyword evidence="9" id="KW-1185">Reference proteome</keyword>
<dbReference type="Proteomes" id="UP001183222">
    <property type="component" value="Unassembled WGS sequence"/>
</dbReference>
<gene>
    <name evidence="8" type="ORF">RM425_03820</name>
</gene>
<dbReference type="InterPro" id="IPR031356">
    <property type="entry name" value="Stealth_CR4"/>
</dbReference>
<keyword evidence="2" id="KW-0808">Transferase</keyword>
<keyword evidence="3" id="KW-0270">Exopolysaccharide synthesis</keyword>
<proteinExistence type="inferred from homology"/>
<evidence type="ECO:0000313" key="8">
    <source>
        <dbReference type="EMBL" id="MDT0275017.1"/>
    </source>
</evidence>
<dbReference type="InterPro" id="IPR031357">
    <property type="entry name" value="Stealth_CR3"/>
</dbReference>
<dbReference type="Pfam" id="PF17102">
    <property type="entry name" value="Stealth_CR3"/>
    <property type="match status" value="1"/>
</dbReference>
<dbReference type="Pfam" id="PF11380">
    <property type="entry name" value="Stealth_CR2"/>
    <property type="match status" value="1"/>
</dbReference>